<dbReference type="AlphaFoldDB" id="A0A2P2NP03"/>
<reference evidence="1" key="1">
    <citation type="submission" date="2018-02" db="EMBL/GenBank/DDBJ databases">
        <title>Rhizophora mucronata_Transcriptome.</title>
        <authorList>
            <person name="Meera S.P."/>
            <person name="Sreeshan A."/>
            <person name="Augustine A."/>
        </authorList>
    </citation>
    <scope>NUCLEOTIDE SEQUENCE</scope>
    <source>
        <tissue evidence="1">Leaf</tissue>
    </source>
</reference>
<sequence length="79" mass="9005">MYPFTHSKQVILVSFSSCSSLHQILTYKPLSEPASSLILSSKKHFTTSCGPAYQRSAHRLSTQVSQLHKYFFTFLPSFF</sequence>
<organism evidence="1">
    <name type="scientific">Rhizophora mucronata</name>
    <name type="common">Asiatic mangrove</name>
    <dbReference type="NCBI Taxonomy" id="61149"/>
    <lineage>
        <taxon>Eukaryota</taxon>
        <taxon>Viridiplantae</taxon>
        <taxon>Streptophyta</taxon>
        <taxon>Embryophyta</taxon>
        <taxon>Tracheophyta</taxon>
        <taxon>Spermatophyta</taxon>
        <taxon>Magnoliopsida</taxon>
        <taxon>eudicotyledons</taxon>
        <taxon>Gunneridae</taxon>
        <taxon>Pentapetalae</taxon>
        <taxon>rosids</taxon>
        <taxon>fabids</taxon>
        <taxon>Malpighiales</taxon>
        <taxon>Rhizophoraceae</taxon>
        <taxon>Rhizophora</taxon>
    </lineage>
</organism>
<evidence type="ECO:0000313" key="1">
    <source>
        <dbReference type="EMBL" id="MBX44227.1"/>
    </source>
</evidence>
<protein>
    <submittedName>
        <fullName evidence="1">Uncharacterized protein</fullName>
    </submittedName>
</protein>
<accession>A0A2P2NP03</accession>
<proteinExistence type="predicted"/>
<name>A0A2P2NP03_RHIMU</name>
<dbReference type="EMBL" id="GGEC01063743">
    <property type="protein sequence ID" value="MBX44227.1"/>
    <property type="molecule type" value="Transcribed_RNA"/>
</dbReference>